<feature type="compositionally biased region" description="Acidic residues" evidence="5">
    <location>
        <begin position="55"/>
        <end position="66"/>
    </location>
</feature>
<dbReference type="InterPro" id="IPR020845">
    <property type="entry name" value="AMP-binding_CS"/>
</dbReference>
<evidence type="ECO:0000313" key="8">
    <source>
        <dbReference type="Proteomes" id="UP000694557"/>
    </source>
</evidence>
<keyword evidence="1" id="KW-0436">Ligase</keyword>
<dbReference type="GO" id="GO:0016020">
    <property type="term" value="C:membrane"/>
    <property type="evidence" value="ECO:0007669"/>
    <property type="project" value="TreeGrafter"/>
</dbReference>
<evidence type="ECO:0000256" key="1">
    <source>
        <dbReference type="ARBA" id="ARBA00022598"/>
    </source>
</evidence>
<dbReference type="InterPro" id="IPR000873">
    <property type="entry name" value="AMP-dep_synth/lig_dom"/>
</dbReference>
<accession>A0A8C7GNU9</accession>
<dbReference type="EC" id="6.2.1.3" evidence="4"/>
<dbReference type="SUPFAM" id="SSF56801">
    <property type="entry name" value="Acetyl-CoA synthetase-like"/>
    <property type="match status" value="1"/>
</dbReference>
<dbReference type="GO" id="GO:0005783">
    <property type="term" value="C:endoplasmic reticulum"/>
    <property type="evidence" value="ECO:0007669"/>
    <property type="project" value="TreeGrafter"/>
</dbReference>
<feature type="region of interest" description="Disordered" evidence="5">
    <location>
        <begin position="43"/>
        <end position="108"/>
    </location>
</feature>
<dbReference type="GO" id="GO:0004467">
    <property type="term" value="F:long-chain fatty acid-CoA ligase activity"/>
    <property type="evidence" value="ECO:0007669"/>
    <property type="project" value="UniProtKB-EC"/>
</dbReference>
<dbReference type="Gene3D" id="3.40.50.12780">
    <property type="entry name" value="N-terminal domain of ligase-like"/>
    <property type="match status" value="2"/>
</dbReference>
<reference evidence="7" key="2">
    <citation type="submission" date="2025-09" db="UniProtKB">
        <authorList>
            <consortium name="Ensembl"/>
        </authorList>
    </citation>
    <scope>IDENTIFICATION</scope>
</reference>
<sequence>MAECLLNVFYSSSSVIGIPLGETKPLVPVAKLQQKEIYCSPLVNGGVVNHPQPESESESDEEDTDSQESVAVEPAVITPSRIPEAPAKLPRSPGQEGPQGDPLSGNSSLWCTSRDQAVKLRMAETGPGSEAPMTIHQMFLKTVKIYGDLPAVASKKEGQWVTLTWREYYQQCRAAAKSFLKLGLERYHGVGILGFNSPEWFISDIGCILAGGFAAGIYTTNSPEACQYVADNCEANVLVVENHKQLLKILQIKEQLPHLKAIVQYKDELQQKLPNLYTWAEFMKLGEEVSDERLDAVVDSQRANQCCTLIYTSGTTGNPKGVMLSHDNITWTSNAVGAMTSLQHGVECVVSYLPLSHVAAQINDMWICMRFAGATYFADPDALKGSLGTTLKEVRPTSFLGVPRVWEKMQEKMKAIGAKSSGMKKRVANWAKSIGLQASYSAMNGENVVPWGFMLANNLVFKKVRWALGLDRCKNCLTGAAPITKETLEYFMSLSLPLYELYGMSESTGPHTISWENNFKIMSCGKVVVGCQTKLDKPDEDGNGEICFWGRHVFMGYLNEPEKTEEALDQEGWLHSGDLGKRDKDNFLFITGRIKELIITAGGENIPPVPIEDAVKAEIAIISNAMLLGDKMKFLSMMLTLKCIVDDNGEPTDELTPEAVAFCHQRGITATKASEIIASKEPAIYKAIQEGIEHVNAKATSNAQRVQKWVILDRDFSISGGELGESVIKENASKQNH</sequence>
<dbReference type="PANTHER" id="PTHR43272">
    <property type="entry name" value="LONG-CHAIN-FATTY-ACID--COA LIGASE"/>
    <property type="match status" value="1"/>
</dbReference>
<dbReference type="InterPro" id="IPR042099">
    <property type="entry name" value="ANL_N_sf"/>
</dbReference>
<proteinExistence type="predicted"/>
<dbReference type="Ensembl" id="ENSOKIT00005048553.1">
    <property type="protein sequence ID" value="ENSOKIP00005046069.1"/>
    <property type="gene ID" value="ENSOKIG00005019227.1"/>
</dbReference>
<protein>
    <recommendedName>
        <fullName evidence="4">long-chain-fatty-acid--CoA ligase</fullName>
        <ecNumber evidence="4">6.2.1.3</ecNumber>
    </recommendedName>
</protein>
<dbReference type="PANTHER" id="PTHR43272:SF80">
    <property type="entry name" value="LONG-CHAIN-FATTY-ACID--COA LIGASE ACSBG2"/>
    <property type="match status" value="1"/>
</dbReference>
<dbReference type="Proteomes" id="UP000694557">
    <property type="component" value="Unassembled WGS sequence"/>
</dbReference>
<evidence type="ECO:0000259" key="6">
    <source>
        <dbReference type="Pfam" id="PF00501"/>
    </source>
</evidence>
<evidence type="ECO:0000256" key="3">
    <source>
        <dbReference type="ARBA" id="ARBA00023098"/>
    </source>
</evidence>
<reference evidence="7" key="1">
    <citation type="submission" date="2025-08" db="UniProtKB">
        <authorList>
            <consortium name="Ensembl"/>
        </authorList>
    </citation>
    <scope>IDENTIFICATION</scope>
</reference>
<keyword evidence="8" id="KW-1185">Reference proteome</keyword>
<name>A0A8C7GNU9_ONCKI</name>
<dbReference type="AlphaFoldDB" id="A0A8C7GNU9"/>
<dbReference type="PROSITE" id="PS00455">
    <property type="entry name" value="AMP_BINDING"/>
    <property type="match status" value="1"/>
</dbReference>
<dbReference type="CDD" id="cd05933">
    <property type="entry name" value="ACSBG_like"/>
    <property type="match status" value="1"/>
</dbReference>
<evidence type="ECO:0000256" key="2">
    <source>
        <dbReference type="ARBA" id="ARBA00022832"/>
    </source>
</evidence>
<evidence type="ECO:0000256" key="5">
    <source>
        <dbReference type="SAM" id="MobiDB-lite"/>
    </source>
</evidence>
<keyword evidence="3" id="KW-0443">Lipid metabolism</keyword>
<evidence type="ECO:0000256" key="4">
    <source>
        <dbReference type="ARBA" id="ARBA00026121"/>
    </source>
</evidence>
<dbReference type="Pfam" id="PF00501">
    <property type="entry name" value="AMP-binding"/>
    <property type="match status" value="1"/>
</dbReference>
<feature type="domain" description="AMP-dependent synthetase/ligase" evidence="6">
    <location>
        <begin position="142"/>
        <end position="558"/>
    </location>
</feature>
<dbReference type="GeneTree" id="ENSGT00940000155332"/>
<keyword evidence="2" id="KW-0276">Fatty acid metabolism</keyword>
<evidence type="ECO:0000313" key="7">
    <source>
        <dbReference type="Ensembl" id="ENSOKIP00005046069.1"/>
    </source>
</evidence>
<organism evidence="7 8">
    <name type="scientific">Oncorhynchus kisutch</name>
    <name type="common">Coho salmon</name>
    <name type="synonym">Salmo kisutch</name>
    <dbReference type="NCBI Taxonomy" id="8019"/>
    <lineage>
        <taxon>Eukaryota</taxon>
        <taxon>Metazoa</taxon>
        <taxon>Chordata</taxon>
        <taxon>Craniata</taxon>
        <taxon>Vertebrata</taxon>
        <taxon>Euteleostomi</taxon>
        <taxon>Actinopterygii</taxon>
        <taxon>Neopterygii</taxon>
        <taxon>Teleostei</taxon>
        <taxon>Protacanthopterygii</taxon>
        <taxon>Salmoniformes</taxon>
        <taxon>Salmonidae</taxon>
        <taxon>Salmoninae</taxon>
        <taxon>Oncorhynchus</taxon>
    </lineage>
</organism>
<gene>
    <name evidence="7" type="primary">LOC109877285</name>
</gene>